<name>A0A2M7XEA1_9BACT</name>
<dbReference type="HAMAP" id="MF_00528">
    <property type="entry name" value="Maf"/>
    <property type="match status" value="1"/>
</dbReference>
<dbReference type="EC" id="3.6.1.-" evidence="2"/>
<dbReference type="GO" id="GO:0005737">
    <property type="term" value="C:cytoplasm"/>
    <property type="evidence" value="ECO:0007669"/>
    <property type="project" value="UniProtKB-SubCell"/>
</dbReference>
<accession>A0A2M7XEA1</accession>
<dbReference type="Pfam" id="PF02545">
    <property type="entry name" value="Maf"/>
    <property type="match status" value="1"/>
</dbReference>
<dbReference type="InterPro" id="IPR003697">
    <property type="entry name" value="Maf-like"/>
</dbReference>
<dbReference type="GO" id="GO:0047429">
    <property type="term" value="F:nucleoside triphosphate diphosphatase activity"/>
    <property type="evidence" value="ECO:0007669"/>
    <property type="project" value="InterPro"/>
</dbReference>
<protein>
    <recommendedName>
        <fullName evidence="2">7-methyl-GTP pyrophosphatase</fullName>
        <shortName evidence="2">m(7)GTP pyrophosphatase</shortName>
        <ecNumber evidence="2">3.6.1.-</ecNumber>
    </recommendedName>
</protein>
<feature type="site" description="Important for substrate specificity" evidence="2">
    <location>
        <position position="24"/>
    </location>
</feature>
<gene>
    <name evidence="3" type="ORF">CO174_00580</name>
</gene>
<dbReference type="SUPFAM" id="SSF52972">
    <property type="entry name" value="ITPase-like"/>
    <property type="match status" value="1"/>
</dbReference>
<proteinExistence type="inferred from homology"/>
<dbReference type="AlphaFoldDB" id="A0A2M7XEA1"/>
<dbReference type="PIRSF" id="PIRSF006305">
    <property type="entry name" value="Maf"/>
    <property type="match status" value="1"/>
</dbReference>
<dbReference type="Gene3D" id="3.90.950.10">
    <property type="match status" value="1"/>
</dbReference>
<evidence type="ECO:0000313" key="3">
    <source>
        <dbReference type="EMBL" id="PJA46207.1"/>
    </source>
</evidence>
<comment type="caution">
    <text evidence="2">Lacks conserved residue(s) required for the propagation of feature annotation.</text>
</comment>
<reference evidence="4" key="1">
    <citation type="submission" date="2017-09" db="EMBL/GenBank/DDBJ databases">
        <title>Depth-based differentiation of microbial function through sediment-hosted aquifers and enrichment of novel symbionts in the deep terrestrial subsurface.</title>
        <authorList>
            <person name="Probst A.J."/>
            <person name="Ladd B."/>
            <person name="Jarett J.K."/>
            <person name="Geller-Mcgrath D.E."/>
            <person name="Sieber C.M.K."/>
            <person name="Emerson J.B."/>
            <person name="Anantharaman K."/>
            <person name="Thomas B.C."/>
            <person name="Malmstrom R."/>
            <person name="Stieglmeier M."/>
            <person name="Klingl A."/>
            <person name="Woyke T."/>
            <person name="Ryan C.M."/>
            <person name="Banfield J.F."/>
        </authorList>
    </citation>
    <scope>NUCLEOTIDE SEQUENCE [LARGE SCALE GENOMIC DNA]</scope>
</reference>
<evidence type="ECO:0000313" key="4">
    <source>
        <dbReference type="Proteomes" id="UP000229385"/>
    </source>
</evidence>
<dbReference type="Proteomes" id="UP000229385">
    <property type="component" value="Unassembled WGS sequence"/>
</dbReference>
<organism evidence="3 4">
    <name type="scientific">Candidatus Uhrbacteria bacterium CG_4_9_14_3_um_filter_50_9</name>
    <dbReference type="NCBI Taxonomy" id="1975035"/>
    <lineage>
        <taxon>Bacteria</taxon>
        <taxon>Candidatus Uhriibacteriota</taxon>
    </lineage>
</organism>
<comment type="cofactor">
    <cofactor evidence="2">
        <name>a divalent metal cation</name>
        <dbReference type="ChEBI" id="CHEBI:60240"/>
    </cofactor>
</comment>
<feature type="site" description="Important for substrate specificity" evidence="2">
    <location>
        <position position="167"/>
    </location>
</feature>
<evidence type="ECO:0000256" key="2">
    <source>
        <dbReference type="HAMAP-Rule" id="MF_00528"/>
    </source>
</evidence>
<keyword evidence="2" id="KW-0546">Nucleotide metabolism</keyword>
<comment type="similarity">
    <text evidence="2">Belongs to the Maf family. YceF subfamily.</text>
</comment>
<dbReference type="PANTHER" id="PTHR43213">
    <property type="entry name" value="BIFUNCTIONAL DTTP/UTP PYROPHOSPHATASE/METHYLTRANSFERASE PROTEIN-RELATED"/>
    <property type="match status" value="1"/>
</dbReference>
<comment type="catalytic activity">
    <reaction evidence="2">
        <text>N(7)-methyl-GTP + H2O = N(7)-methyl-GMP + diphosphate + H(+)</text>
        <dbReference type="Rhea" id="RHEA:58744"/>
        <dbReference type="ChEBI" id="CHEBI:15377"/>
        <dbReference type="ChEBI" id="CHEBI:15378"/>
        <dbReference type="ChEBI" id="CHEBI:33019"/>
        <dbReference type="ChEBI" id="CHEBI:58285"/>
        <dbReference type="ChEBI" id="CHEBI:87133"/>
    </reaction>
</comment>
<dbReference type="GO" id="GO:0009117">
    <property type="term" value="P:nucleotide metabolic process"/>
    <property type="evidence" value="ECO:0007669"/>
    <property type="project" value="UniProtKB-KW"/>
</dbReference>
<dbReference type="InterPro" id="IPR029001">
    <property type="entry name" value="ITPase-like_fam"/>
</dbReference>
<comment type="caution">
    <text evidence="3">The sequence shown here is derived from an EMBL/GenBank/DDBJ whole genome shotgun (WGS) entry which is preliminary data.</text>
</comment>
<dbReference type="PANTHER" id="PTHR43213:SF4">
    <property type="entry name" value="7-METHYL-GTP PYROPHOSPHATASE"/>
    <property type="match status" value="1"/>
</dbReference>
<feature type="active site" description="Proton acceptor" evidence="2">
    <location>
        <position position="82"/>
    </location>
</feature>
<sequence>MSHFCYNDLTMNTLKIILGSSSKFRQRVFAKITPTFESLSPDIDEKTIRDEDPKTLTRMIAHAKADALLPKIHEPAVLVTADQIVVVNGHVREKPRDEEECRAFLHSYNDQPVEVVNGIVATHTQTGMRAEGNDVVRIQFKHIPEAVIEQLILEGDVMHCAGGLRAEHPALQNSIASMDGTVESLRGVPLELTKRLIKQVES</sequence>
<keyword evidence="1 2" id="KW-0378">Hydrolase</keyword>
<evidence type="ECO:0000256" key="1">
    <source>
        <dbReference type="ARBA" id="ARBA00022801"/>
    </source>
</evidence>
<comment type="function">
    <text evidence="2">Nucleoside triphosphate pyrophosphatase that hydrolyzes 7-methyl-GTP (m(7)GTP). May have a dual role in cell division arrest and in preventing the incorporation of modified nucleotides into cellular nucleic acids.</text>
</comment>
<keyword evidence="2" id="KW-0963">Cytoplasm</keyword>
<comment type="subcellular location">
    <subcellularLocation>
        <location evidence="2">Cytoplasm</location>
    </subcellularLocation>
</comment>
<dbReference type="EMBL" id="PFWU01000007">
    <property type="protein sequence ID" value="PJA46207.1"/>
    <property type="molecule type" value="Genomic_DNA"/>
</dbReference>
<feature type="site" description="Important for substrate specificity" evidence="2">
    <location>
        <position position="83"/>
    </location>
</feature>